<evidence type="ECO:0000259" key="1">
    <source>
        <dbReference type="PROSITE" id="PS50943"/>
    </source>
</evidence>
<dbReference type="InterPro" id="IPR010982">
    <property type="entry name" value="Lambda_DNA-bd_dom_sf"/>
</dbReference>
<keyword evidence="3" id="KW-1185">Reference proteome</keyword>
<dbReference type="Pfam" id="PF01381">
    <property type="entry name" value="HTH_3"/>
    <property type="match status" value="1"/>
</dbReference>
<dbReference type="PROSITE" id="PS50943">
    <property type="entry name" value="HTH_CROC1"/>
    <property type="match status" value="1"/>
</dbReference>
<reference evidence="3" key="1">
    <citation type="journal article" date="2020" name="ISME J.">
        <title>Comparative genomics reveals insights into cyanobacterial evolution and habitat adaptation.</title>
        <authorList>
            <person name="Chen M.Y."/>
            <person name="Teng W.K."/>
            <person name="Zhao L."/>
            <person name="Hu C.X."/>
            <person name="Zhou Y.K."/>
            <person name="Han B.P."/>
            <person name="Song L.R."/>
            <person name="Shu W.S."/>
        </authorList>
    </citation>
    <scope>NUCLEOTIDE SEQUENCE [LARGE SCALE GENOMIC DNA]</scope>
    <source>
        <strain evidence="3">FACHB-251</strain>
    </source>
</reference>
<protein>
    <submittedName>
        <fullName evidence="2">Helix-turn-helix transcriptional regulator</fullName>
    </submittedName>
</protein>
<dbReference type="RefSeq" id="WP_190558822.1">
    <property type="nucleotide sequence ID" value="NZ_JACJQU010000003.1"/>
</dbReference>
<comment type="caution">
    <text evidence="2">The sequence shown here is derived from an EMBL/GenBank/DDBJ whole genome shotgun (WGS) entry which is preliminary data.</text>
</comment>
<organism evidence="2 3">
    <name type="scientific">Anabaena sphaerica FACHB-251</name>
    <dbReference type="NCBI Taxonomy" id="2692883"/>
    <lineage>
        <taxon>Bacteria</taxon>
        <taxon>Bacillati</taxon>
        <taxon>Cyanobacteriota</taxon>
        <taxon>Cyanophyceae</taxon>
        <taxon>Nostocales</taxon>
        <taxon>Nostocaceae</taxon>
        <taxon>Anabaena</taxon>
    </lineage>
</organism>
<dbReference type="InterPro" id="IPR001387">
    <property type="entry name" value="Cro/C1-type_HTH"/>
</dbReference>
<dbReference type="GO" id="GO:0003677">
    <property type="term" value="F:DNA binding"/>
    <property type="evidence" value="ECO:0007669"/>
    <property type="project" value="InterPro"/>
</dbReference>
<dbReference type="CDD" id="cd00093">
    <property type="entry name" value="HTH_XRE"/>
    <property type="match status" value="1"/>
</dbReference>
<accession>A0A926WFD8</accession>
<dbReference type="EMBL" id="JACJQU010000003">
    <property type="protein sequence ID" value="MBD2293427.1"/>
    <property type="molecule type" value="Genomic_DNA"/>
</dbReference>
<dbReference type="AlphaFoldDB" id="A0A926WFD8"/>
<gene>
    <name evidence="2" type="ORF">H6G06_07980</name>
</gene>
<dbReference type="SUPFAM" id="SSF47413">
    <property type="entry name" value="lambda repressor-like DNA-binding domains"/>
    <property type="match status" value="1"/>
</dbReference>
<sequence length="94" mass="10575">MVKKTVALGRPEVSHLIHKVRHLTGLSLEQFAATLGVALSMINRWENGSMQPSLLPLKQIKMMFIHFSRSPVVELVEQSQTLLAEYFSEAELSV</sequence>
<evidence type="ECO:0000313" key="3">
    <source>
        <dbReference type="Proteomes" id="UP000662185"/>
    </source>
</evidence>
<feature type="domain" description="HTH cro/C1-type" evidence="1">
    <location>
        <begin position="17"/>
        <end position="60"/>
    </location>
</feature>
<evidence type="ECO:0000313" key="2">
    <source>
        <dbReference type="EMBL" id="MBD2293427.1"/>
    </source>
</evidence>
<dbReference type="Proteomes" id="UP000662185">
    <property type="component" value="Unassembled WGS sequence"/>
</dbReference>
<proteinExistence type="predicted"/>
<dbReference type="Gene3D" id="1.10.260.40">
    <property type="entry name" value="lambda repressor-like DNA-binding domains"/>
    <property type="match status" value="1"/>
</dbReference>
<name>A0A926WFD8_9NOST</name>